<protein>
    <submittedName>
        <fullName evidence="1">Uncharacterized protein</fullName>
    </submittedName>
</protein>
<dbReference type="EMBL" id="MU825401">
    <property type="protein sequence ID" value="KAJ7392339.1"/>
    <property type="molecule type" value="Genomic_DNA"/>
</dbReference>
<comment type="caution">
    <text evidence="1">The sequence shown here is derived from an EMBL/GenBank/DDBJ whole genome shotgun (WGS) entry which is preliminary data.</text>
</comment>
<organism evidence="1 2">
    <name type="scientific">Desmophyllum pertusum</name>
    <dbReference type="NCBI Taxonomy" id="174260"/>
    <lineage>
        <taxon>Eukaryota</taxon>
        <taxon>Metazoa</taxon>
        <taxon>Cnidaria</taxon>
        <taxon>Anthozoa</taxon>
        <taxon>Hexacorallia</taxon>
        <taxon>Scleractinia</taxon>
        <taxon>Caryophylliina</taxon>
        <taxon>Caryophylliidae</taxon>
        <taxon>Desmophyllum</taxon>
    </lineage>
</organism>
<name>A0A9X0DBV0_9CNID</name>
<evidence type="ECO:0000313" key="2">
    <source>
        <dbReference type="Proteomes" id="UP001163046"/>
    </source>
</evidence>
<gene>
    <name evidence="1" type="ORF">OS493_011997</name>
</gene>
<sequence>MLQKFRSMLDAMLKAREAYTVWHKNAFGTEEGLLPLPDNKIKAFSADMAKAGYASHTIILYVYIYLSGLCTWRPTSKQNILHGKCEDLIQLPCVEKFRNGRRLPVCGRVCQLLENIQRRRIGAHHRPSHRRIGKVEKVRRGDLV</sequence>
<accession>A0A9X0DBV0</accession>
<reference evidence="1" key="1">
    <citation type="submission" date="2023-01" db="EMBL/GenBank/DDBJ databases">
        <title>Genome assembly of the deep-sea coral Lophelia pertusa.</title>
        <authorList>
            <person name="Herrera S."/>
            <person name="Cordes E."/>
        </authorList>
    </citation>
    <scope>NUCLEOTIDE SEQUENCE</scope>
    <source>
        <strain evidence="1">USNM1676648</strain>
        <tissue evidence="1">Polyp</tissue>
    </source>
</reference>
<evidence type="ECO:0000313" key="1">
    <source>
        <dbReference type="EMBL" id="KAJ7392339.1"/>
    </source>
</evidence>
<dbReference type="AlphaFoldDB" id="A0A9X0DBV0"/>
<keyword evidence="2" id="KW-1185">Reference proteome</keyword>
<dbReference type="Proteomes" id="UP001163046">
    <property type="component" value="Unassembled WGS sequence"/>
</dbReference>
<proteinExistence type="predicted"/>